<gene>
    <name evidence="8" type="ORF">AB0L03_20000</name>
</gene>
<feature type="domain" description="Peptidase S8/S53" evidence="7">
    <location>
        <begin position="253"/>
        <end position="489"/>
    </location>
</feature>
<dbReference type="SUPFAM" id="SSF52743">
    <property type="entry name" value="Subtilisin-like"/>
    <property type="match status" value="1"/>
</dbReference>
<evidence type="ECO:0000256" key="3">
    <source>
        <dbReference type="ARBA" id="ARBA00022723"/>
    </source>
</evidence>
<dbReference type="CDD" id="cd07477">
    <property type="entry name" value="Peptidases_S8_Subtilisin_subset"/>
    <property type="match status" value="1"/>
</dbReference>
<feature type="active site" description="Charge relay system" evidence="6">
    <location>
        <position position="468"/>
    </location>
</feature>
<name>A0ABV3IX94_9ACTN</name>
<keyword evidence="3" id="KW-0479">Metal-binding</keyword>
<organism evidence="8 9">
    <name type="scientific">Streptomyces roseoverticillatus</name>
    <dbReference type="NCBI Taxonomy" id="66429"/>
    <lineage>
        <taxon>Bacteria</taxon>
        <taxon>Bacillati</taxon>
        <taxon>Actinomycetota</taxon>
        <taxon>Actinomycetes</taxon>
        <taxon>Kitasatosporales</taxon>
        <taxon>Streptomycetaceae</taxon>
        <taxon>Streptomyces</taxon>
    </lineage>
</organism>
<dbReference type="InterPro" id="IPR000209">
    <property type="entry name" value="Peptidase_S8/S53_dom"/>
</dbReference>
<keyword evidence="4 6" id="KW-0378">Hydrolase</keyword>
<dbReference type="Gene3D" id="3.40.50.200">
    <property type="entry name" value="Peptidase S8/S53 domain"/>
    <property type="match status" value="1"/>
</dbReference>
<sequence>MSQNDGIRPENGAGAQELQQRTVQCMVVPLSSDVLPADVEPYDAESLFTQLSSDPEVETRKRFAAPVAAAAGAGRGAVASHQVTVAKMPPHRAAALVRDPAVHIERDHHLHVTSPSPEALGASEAVNPGVQLTAAPTTQVRFLVTGSDRAPLEGATVVVMSPEGNFQASTGSDGRAMLNLTIHDLTAVSGVYVKPAGDYWERYQELPALSTTDDNAVVLRPLTDSFPGLRDRQIRGWGLAAMGLDHIPPTYRGQGVKVAVIDSGAATAHPDLAGRVADGVDLVEGEEGPQWSVDVIGHGTHCSGVTAGADTGIGVLGVAPEAELHICKIFPGGRYSGIVQALSYCIEHNIDAVNLSMGSDEPSALVSQAIDQAREAGIACIVAAGNSGGRVQYPARLPSVLTVAAIGKIGQFPDDTYHAKQVLGPPDPNGYFSAAFTCYGPEVDVCAPGVAILSSVPERGYAAWDGTSMAAPHVTGLAALVLAHHPDFRNGYQERNAQRVDHLFDIVRASCTPLNLGDPGRTGAGLPHATRALGLETPALAVSSPELAQLREAMQNAGLLTATGNDVTGPLGEVRRMLQAAGLLPSG</sequence>
<dbReference type="PANTHER" id="PTHR43806">
    <property type="entry name" value="PEPTIDASE S8"/>
    <property type="match status" value="1"/>
</dbReference>
<dbReference type="Proteomes" id="UP001552479">
    <property type="component" value="Unassembled WGS sequence"/>
</dbReference>
<dbReference type="PROSITE" id="PS00138">
    <property type="entry name" value="SUBTILASE_SER"/>
    <property type="match status" value="1"/>
</dbReference>
<accession>A0ABV3IX94</accession>
<evidence type="ECO:0000256" key="6">
    <source>
        <dbReference type="PROSITE-ProRule" id="PRU01240"/>
    </source>
</evidence>
<dbReference type="InterPro" id="IPR015500">
    <property type="entry name" value="Peptidase_S8_subtilisin-rel"/>
</dbReference>
<dbReference type="InterPro" id="IPR034202">
    <property type="entry name" value="Subtilisin_Carlsberg-like"/>
</dbReference>
<feature type="active site" description="Charge relay system" evidence="6">
    <location>
        <position position="262"/>
    </location>
</feature>
<dbReference type="InterPro" id="IPR036852">
    <property type="entry name" value="Peptidase_S8/S53_dom_sf"/>
</dbReference>
<evidence type="ECO:0000256" key="4">
    <source>
        <dbReference type="ARBA" id="ARBA00022801"/>
    </source>
</evidence>
<evidence type="ECO:0000313" key="8">
    <source>
        <dbReference type="EMBL" id="MEV4925088.1"/>
    </source>
</evidence>
<keyword evidence="2 6" id="KW-0645">Protease</keyword>
<reference evidence="8 9" key="1">
    <citation type="submission" date="2024-06" db="EMBL/GenBank/DDBJ databases">
        <title>The Natural Products Discovery Center: Release of the First 8490 Sequenced Strains for Exploring Actinobacteria Biosynthetic Diversity.</title>
        <authorList>
            <person name="Kalkreuter E."/>
            <person name="Kautsar S.A."/>
            <person name="Yang D."/>
            <person name="Bader C.D."/>
            <person name="Teijaro C.N."/>
            <person name="Fluegel L."/>
            <person name="Davis C.M."/>
            <person name="Simpson J.R."/>
            <person name="Lauterbach L."/>
            <person name="Steele A.D."/>
            <person name="Gui C."/>
            <person name="Meng S."/>
            <person name="Li G."/>
            <person name="Viehrig K."/>
            <person name="Ye F."/>
            <person name="Su P."/>
            <person name="Kiefer A.F."/>
            <person name="Nichols A."/>
            <person name="Cepeda A.J."/>
            <person name="Yan W."/>
            <person name="Fan B."/>
            <person name="Jiang Y."/>
            <person name="Adhikari A."/>
            <person name="Zheng C.-J."/>
            <person name="Schuster L."/>
            <person name="Cowan T.M."/>
            <person name="Smanski M.J."/>
            <person name="Chevrette M.G."/>
            <person name="De Carvalho L.P.S."/>
            <person name="Shen B."/>
        </authorList>
    </citation>
    <scope>NUCLEOTIDE SEQUENCE [LARGE SCALE GENOMIC DNA]</scope>
    <source>
        <strain evidence="8 9">NPDC053791</strain>
    </source>
</reference>
<comment type="similarity">
    <text evidence="1 6">Belongs to the peptidase S8 family.</text>
</comment>
<dbReference type="RefSeq" id="WP_366088916.1">
    <property type="nucleotide sequence ID" value="NZ_JBFASG010000019.1"/>
</dbReference>
<dbReference type="EMBL" id="JBFASG010000019">
    <property type="protein sequence ID" value="MEV4925088.1"/>
    <property type="molecule type" value="Genomic_DNA"/>
</dbReference>
<evidence type="ECO:0000313" key="9">
    <source>
        <dbReference type="Proteomes" id="UP001552479"/>
    </source>
</evidence>
<dbReference type="PRINTS" id="PR00723">
    <property type="entry name" value="SUBTILISIN"/>
</dbReference>
<feature type="active site" description="Charge relay system" evidence="6">
    <location>
        <position position="298"/>
    </location>
</feature>
<evidence type="ECO:0000256" key="1">
    <source>
        <dbReference type="ARBA" id="ARBA00011073"/>
    </source>
</evidence>
<dbReference type="InterPro" id="IPR023828">
    <property type="entry name" value="Peptidase_S8_Ser-AS"/>
</dbReference>
<dbReference type="PANTHER" id="PTHR43806:SF11">
    <property type="entry name" value="CEREVISIN-RELATED"/>
    <property type="match status" value="1"/>
</dbReference>
<evidence type="ECO:0000259" key="7">
    <source>
        <dbReference type="Pfam" id="PF00082"/>
    </source>
</evidence>
<dbReference type="InterPro" id="IPR050131">
    <property type="entry name" value="Peptidase_S8_subtilisin-like"/>
</dbReference>
<evidence type="ECO:0000256" key="2">
    <source>
        <dbReference type="ARBA" id="ARBA00022670"/>
    </source>
</evidence>
<keyword evidence="5 6" id="KW-0720">Serine protease</keyword>
<comment type="caution">
    <text evidence="8">The sequence shown here is derived from an EMBL/GenBank/DDBJ whole genome shotgun (WGS) entry which is preliminary data.</text>
</comment>
<keyword evidence="9" id="KW-1185">Reference proteome</keyword>
<protein>
    <submittedName>
        <fullName evidence="8">S8 family peptidase</fullName>
    </submittedName>
</protein>
<dbReference type="PROSITE" id="PS51892">
    <property type="entry name" value="SUBTILASE"/>
    <property type="match status" value="1"/>
</dbReference>
<dbReference type="Pfam" id="PF00082">
    <property type="entry name" value="Peptidase_S8"/>
    <property type="match status" value="1"/>
</dbReference>
<evidence type="ECO:0000256" key="5">
    <source>
        <dbReference type="ARBA" id="ARBA00022825"/>
    </source>
</evidence>
<proteinExistence type="inferred from homology"/>